<dbReference type="RefSeq" id="WP_184991689.1">
    <property type="nucleotide sequence ID" value="NZ_BOMK01000018.1"/>
</dbReference>
<evidence type="ECO:0000256" key="1">
    <source>
        <dbReference type="SAM" id="Phobius"/>
    </source>
</evidence>
<gene>
    <name evidence="2" type="ORF">BJ971_001892</name>
</gene>
<evidence type="ECO:0000313" key="3">
    <source>
        <dbReference type="Proteomes" id="UP000578112"/>
    </source>
</evidence>
<dbReference type="EMBL" id="JACHNH010000001">
    <property type="protein sequence ID" value="MBB4761336.1"/>
    <property type="molecule type" value="Genomic_DNA"/>
</dbReference>
<evidence type="ECO:0000313" key="2">
    <source>
        <dbReference type="EMBL" id="MBB4761336.1"/>
    </source>
</evidence>
<dbReference type="Proteomes" id="UP000578112">
    <property type="component" value="Unassembled WGS sequence"/>
</dbReference>
<feature type="transmembrane region" description="Helical" evidence="1">
    <location>
        <begin position="111"/>
        <end position="130"/>
    </location>
</feature>
<protein>
    <submittedName>
        <fullName evidence="2">Uncharacterized protein</fullName>
    </submittedName>
</protein>
<feature type="transmembrane region" description="Helical" evidence="1">
    <location>
        <begin position="42"/>
        <end position="61"/>
    </location>
</feature>
<proteinExistence type="predicted"/>
<keyword evidence="1" id="KW-0472">Membrane</keyword>
<sequence length="210" mass="22363">MSIGIFSSLVTSGAGVPGVCSRHGEPAVLRKRVRFISKPPGWTYALLLCGALPFLIAVMVLRKEVKAEAWPFCAQCRQLHKQRTLIGWGLLLPLVLLIAITFAGVELGQTGLWLLLVAIVACAVGFGFLARGGYRLLPQGDVAQDGSAIGFKKAHPAFAAEAQAAYERAAQQHAAQQQTAWQANQQQAQAQQAALHAAYAPGTSQQPPQA</sequence>
<feature type="transmembrane region" description="Helical" evidence="1">
    <location>
        <begin position="85"/>
        <end position="105"/>
    </location>
</feature>
<reference evidence="2 3" key="1">
    <citation type="submission" date="2020-08" db="EMBL/GenBank/DDBJ databases">
        <title>Sequencing the genomes of 1000 actinobacteria strains.</title>
        <authorList>
            <person name="Klenk H.-P."/>
        </authorList>
    </citation>
    <scope>NUCLEOTIDE SEQUENCE [LARGE SCALE GENOMIC DNA]</scope>
    <source>
        <strain evidence="2 3">DSM 43149</strain>
    </source>
</reference>
<accession>A0A7W7HVC2</accession>
<keyword evidence="1" id="KW-1133">Transmembrane helix</keyword>
<name>A0A7W7HVC2_9ACTN</name>
<dbReference type="AlphaFoldDB" id="A0A7W7HVC2"/>
<organism evidence="2 3">
    <name type="scientific">Actinoplanes digitatis</name>
    <dbReference type="NCBI Taxonomy" id="1868"/>
    <lineage>
        <taxon>Bacteria</taxon>
        <taxon>Bacillati</taxon>
        <taxon>Actinomycetota</taxon>
        <taxon>Actinomycetes</taxon>
        <taxon>Micromonosporales</taxon>
        <taxon>Micromonosporaceae</taxon>
        <taxon>Actinoplanes</taxon>
    </lineage>
</organism>
<keyword evidence="1" id="KW-0812">Transmembrane</keyword>
<comment type="caution">
    <text evidence="2">The sequence shown here is derived from an EMBL/GenBank/DDBJ whole genome shotgun (WGS) entry which is preliminary data.</text>
</comment>
<keyword evidence="3" id="KW-1185">Reference proteome</keyword>